<accession>A0A5N5UE11</accession>
<evidence type="ECO:0000313" key="7">
    <source>
        <dbReference type="Proteomes" id="UP000326865"/>
    </source>
</evidence>
<reference evidence="5 6" key="1">
    <citation type="submission" date="2019-10" db="EMBL/GenBank/DDBJ databases">
        <title>Unraveling microbial dark matter from salterns through culturing: the case of the genus Halosegnis.</title>
        <authorList>
            <person name="Duran-Viseras A."/>
            <person name="Andrei A.-S."/>
            <person name="Vera-Gargallo B."/>
            <person name="Ghai R."/>
            <person name="Sanchez-Porro C."/>
            <person name="Ventosa A."/>
        </authorList>
    </citation>
    <scope>NUCLEOTIDE SEQUENCE [LARGE SCALE GENOMIC DNA]</scope>
    <source>
        <strain evidence="3 6">F17-44</strain>
        <strain evidence="2 7">F18-79</strain>
        <strain evidence="4 5">F19-13</strain>
    </source>
</reference>
<dbReference type="SUPFAM" id="SSF48576">
    <property type="entry name" value="Terpenoid synthases"/>
    <property type="match status" value="1"/>
</dbReference>
<dbReference type="InterPro" id="IPR033904">
    <property type="entry name" value="Trans_IPPS_HH"/>
</dbReference>
<dbReference type="PROSITE" id="PS01044">
    <property type="entry name" value="SQUALEN_PHYTOEN_SYN_1"/>
    <property type="match status" value="1"/>
</dbReference>
<dbReference type="Gene3D" id="1.10.600.10">
    <property type="entry name" value="Farnesyl Diphosphate Synthase"/>
    <property type="match status" value="1"/>
</dbReference>
<proteinExistence type="predicted"/>
<gene>
    <name evidence="2" type="ORF">DM867_01670</name>
    <name evidence="3" type="ORF">DMP03_05975</name>
    <name evidence="4" type="ORF">DP108_01555</name>
</gene>
<dbReference type="RefSeq" id="WP_152119791.1">
    <property type="nucleotide sequence ID" value="NZ_QJOW01000002.1"/>
</dbReference>
<dbReference type="Proteomes" id="UP000326302">
    <property type="component" value="Unassembled WGS sequence"/>
</dbReference>
<dbReference type="Proteomes" id="UP000326207">
    <property type="component" value="Unassembled WGS sequence"/>
</dbReference>
<dbReference type="InterPro" id="IPR044843">
    <property type="entry name" value="Trans_IPPS_bact-type"/>
</dbReference>
<dbReference type="OrthoDB" id="305023at2157"/>
<organism evidence="2 7">
    <name type="scientific">Halosegnis rubeus</name>
    <dbReference type="NCBI Taxonomy" id="2212850"/>
    <lineage>
        <taxon>Archaea</taxon>
        <taxon>Methanobacteriati</taxon>
        <taxon>Methanobacteriota</taxon>
        <taxon>Stenosarchaea group</taxon>
        <taxon>Halobacteria</taxon>
        <taxon>Halobacteriales</taxon>
        <taxon>Natronomonadaceae</taxon>
        <taxon>Halosegnis</taxon>
    </lineage>
</organism>
<dbReference type="SFLD" id="SFLDG01018">
    <property type="entry name" value="Squalene/Phytoene_Synthase_Lik"/>
    <property type="match status" value="1"/>
</dbReference>
<accession>A0A5N5UMU0</accession>
<dbReference type="InterPro" id="IPR002060">
    <property type="entry name" value="Squ/phyt_synthse"/>
</dbReference>
<dbReference type="AlphaFoldDB" id="A0A5N5UBC5"/>
<evidence type="ECO:0000313" key="4">
    <source>
        <dbReference type="EMBL" id="KAB7519963.1"/>
    </source>
</evidence>
<dbReference type="EMBL" id="QMDY01000001">
    <property type="protein sequence ID" value="KAB7519963.1"/>
    <property type="molecule type" value="Genomic_DNA"/>
</dbReference>
<dbReference type="CDD" id="cd00683">
    <property type="entry name" value="Trans_IPPS_HH"/>
    <property type="match status" value="1"/>
</dbReference>
<accession>A0A5N5UBC5</accession>
<dbReference type="PANTHER" id="PTHR31480">
    <property type="entry name" value="BIFUNCTIONAL LYCOPENE CYCLASE/PHYTOENE SYNTHASE"/>
    <property type="match status" value="1"/>
</dbReference>
<dbReference type="GO" id="GO:0004311">
    <property type="term" value="F:geranylgeranyl diphosphate synthase activity"/>
    <property type="evidence" value="ECO:0007669"/>
    <property type="project" value="InterPro"/>
</dbReference>
<dbReference type="EMBL" id="QKKZ01000001">
    <property type="protein sequence ID" value="KAB7515877.1"/>
    <property type="molecule type" value="Genomic_DNA"/>
</dbReference>
<protein>
    <submittedName>
        <fullName evidence="2">Phytoene/squalene synthase family protein</fullName>
    </submittedName>
</protein>
<dbReference type="GO" id="GO:0051996">
    <property type="term" value="F:squalene synthase [NAD(P)H] activity"/>
    <property type="evidence" value="ECO:0007669"/>
    <property type="project" value="InterPro"/>
</dbReference>
<sequence>MVDDSQLAESKSIHKTTGKTFWYATRVLPTRVREATYVLYAFFRVADEVVDDAGDASPADQRAELEAIREAALGGDSDDPVLTAFSEMREAYGIPDEEIHTFIDAMIADIDKNRYQTFEEVRGYMRGSAAAVGVMMSYVMKPDDVSLALPHARKLGEAFQMTNFLRDVGEDIDDLDRVYLPIDTLERFGSGVEEIRNKEATPEFRKAMEAELHRTEKLYEEGVKGIAYLPRDCQFAILVSAILYADHHRLIRERDYDTLSATPSISKRRKLSLLARARWHWIWNKDPEAVFAKVSSVPNAETRTRGEGVSPSPAQ</sequence>
<dbReference type="SFLD" id="SFLDG01212">
    <property type="entry name" value="Phytoene_synthase_like"/>
    <property type="match status" value="1"/>
</dbReference>
<dbReference type="PROSITE" id="PS01045">
    <property type="entry name" value="SQUALEN_PHYTOEN_SYN_2"/>
    <property type="match status" value="1"/>
</dbReference>
<dbReference type="InterPro" id="IPR019845">
    <property type="entry name" value="Squalene/phytoene_synthase_CS"/>
</dbReference>
<evidence type="ECO:0000313" key="6">
    <source>
        <dbReference type="Proteomes" id="UP000326302"/>
    </source>
</evidence>
<dbReference type="Proteomes" id="UP000326865">
    <property type="component" value="Unassembled WGS sequence"/>
</dbReference>
<evidence type="ECO:0000313" key="2">
    <source>
        <dbReference type="EMBL" id="KAB7515877.1"/>
    </source>
</evidence>
<dbReference type="InterPro" id="IPR008949">
    <property type="entry name" value="Isoprenoid_synthase_dom_sf"/>
</dbReference>
<dbReference type="SFLD" id="SFLDS00005">
    <property type="entry name" value="Isoprenoid_Synthase_Type_I"/>
    <property type="match status" value="1"/>
</dbReference>
<evidence type="ECO:0000313" key="3">
    <source>
        <dbReference type="EMBL" id="KAB7516908.1"/>
    </source>
</evidence>
<name>A0A5N5UBC5_9EURY</name>
<evidence type="ECO:0000313" key="5">
    <source>
        <dbReference type="Proteomes" id="UP000326207"/>
    </source>
</evidence>
<dbReference type="EMBL" id="QJOW01000002">
    <property type="protein sequence ID" value="KAB7516908.1"/>
    <property type="molecule type" value="Genomic_DNA"/>
</dbReference>
<comment type="caution">
    <text evidence="2">The sequence shown here is derived from an EMBL/GenBank/DDBJ whole genome shotgun (WGS) entry which is preliminary data.</text>
</comment>
<dbReference type="GO" id="GO:0008299">
    <property type="term" value="P:isoprenoid biosynthetic process"/>
    <property type="evidence" value="ECO:0007669"/>
    <property type="project" value="UniProtKB-ARBA"/>
</dbReference>
<dbReference type="Pfam" id="PF00494">
    <property type="entry name" value="SQS_PSY"/>
    <property type="match status" value="1"/>
</dbReference>
<evidence type="ECO:0000256" key="1">
    <source>
        <dbReference type="ARBA" id="ARBA00022679"/>
    </source>
</evidence>
<keyword evidence="7" id="KW-1185">Reference proteome</keyword>
<keyword evidence="1" id="KW-0808">Transferase</keyword>